<dbReference type="EMBL" id="RHFK02000009">
    <property type="protein sequence ID" value="TWW70925.1"/>
    <property type="molecule type" value="Genomic_DNA"/>
</dbReference>
<organism evidence="2 3">
    <name type="scientific">Takifugu flavidus</name>
    <name type="common">sansaifugu</name>
    <dbReference type="NCBI Taxonomy" id="433684"/>
    <lineage>
        <taxon>Eukaryota</taxon>
        <taxon>Metazoa</taxon>
        <taxon>Chordata</taxon>
        <taxon>Craniata</taxon>
        <taxon>Vertebrata</taxon>
        <taxon>Euteleostomi</taxon>
        <taxon>Actinopterygii</taxon>
        <taxon>Neopterygii</taxon>
        <taxon>Teleostei</taxon>
        <taxon>Neoteleostei</taxon>
        <taxon>Acanthomorphata</taxon>
        <taxon>Eupercaria</taxon>
        <taxon>Tetraodontiformes</taxon>
        <taxon>Tetradontoidea</taxon>
        <taxon>Tetraodontidae</taxon>
        <taxon>Takifugu</taxon>
    </lineage>
</organism>
<feature type="compositionally biased region" description="Basic and acidic residues" evidence="1">
    <location>
        <begin position="73"/>
        <end position="87"/>
    </location>
</feature>
<name>A0A5C6NVG4_9TELE</name>
<proteinExistence type="predicted"/>
<evidence type="ECO:0000256" key="1">
    <source>
        <dbReference type="SAM" id="MobiDB-lite"/>
    </source>
</evidence>
<gene>
    <name evidence="2" type="ORF">D4764_17G0004080</name>
</gene>
<feature type="compositionally biased region" description="Basic and acidic residues" evidence="1">
    <location>
        <begin position="138"/>
        <end position="154"/>
    </location>
</feature>
<feature type="region of interest" description="Disordered" evidence="1">
    <location>
        <begin position="1"/>
        <end position="23"/>
    </location>
</feature>
<feature type="compositionally biased region" description="Basic and acidic residues" evidence="1">
    <location>
        <begin position="214"/>
        <end position="228"/>
    </location>
</feature>
<dbReference type="AlphaFoldDB" id="A0A5C6NVG4"/>
<feature type="compositionally biased region" description="Polar residues" evidence="1">
    <location>
        <begin position="8"/>
        <end position="20"/>
    </location>
</feature>
<feature type="region of interest" description="Disordered" evidence="1">
    <location>
        <begin position="116"/>
        <end position="176"/>
    </location>
</feature>
<dbReference type="Proteomes" id="UP000324091">
    <property type="component" value="Chromosome 17"/>
</dbReference>
<feature type="compositionally biased region" description="Polar residues" evidence="1">
    <location>
        <begin position="127"/>
        <end position="137"/>
    </location>
</feature>
<sequence>MELKSDLWHTQTPSASSLRDQPTLFLRDRSTSVSQLVSRYQMTTENHSQENAEIKAEAIAKQMSSLVTTKPHVEALDRGNDNKDQSHSKTGLTRSKSMGSLQIKVVSFQSLKARFESKEDTQKKVTSKQSTSRSVEATQEKTAEAKQMKGDKWESPQIKTSLVRSKSTGSLRSSSGSIEALRARFESKMDAQNMARGVKNSPASIKPAEVLQVTDREAEGKSLKEKPRSQTADVPQKEGKDAPSSQKVVTRPRGEMRKTIAGIDFEKMVAIKADENRQSFTGFRDSSFEPTKDKLSVSVKAISALLLSKGAPKEPANGLLQTVNISLI</sequence>
<comment type="caution">
    <text evidence="2">The sequence shown here is derived from an EMBL/GenBank/DDBJ whole genome shotgun (WGS) entry which is preliminary data.</text>
</comment>
<evidence type="ECO:0000313" key="3">
    <source>
        <dbReference type="Proteomes" id="UP000324091"/>
    </source>
</evidence>
<reference evidence="2 3" key="1">
    <citation type="submission" date="2019-04" db="EMBL/GenBank/DDBJ databases">
        <title>Chromosome genome assembly for Takifugu flavidus.</title>
        <authorList>
            <person name="Xiao S."/>
        </authorList>
    </citation>
    <scope>NUCLEOTIDE SEQUENCE [LARGE SCALE GENOMIC DNA]</scope>
    <source>
        <strain evidence="2">HTHZ2018</strain>
        <tissue evidence="2">Muscle</tissue>
    </source>
</reference>
<accession>A0A5C6NVG4</accession>
<protein>
    <submittedName>
        <fullName evidence="2">Uncharacterized protein</fullName>
    </submittedName>
</protein>
<feature type="region of interest" description="Disordered" evidence="1">
    <location>
        <begin position="73"/>
        <end position="96"/>
    </location>
</feature>
<evidence type="ECO:0000313" key="2">
    <source>
        <dbReference type="EMBL" id="TWW70925.1"/>
    </source>
</evidence>
<feature type="region of interest" description="Disordered" evidence="1">
    <location>
        <begin position="193"/>
        <end position="255"/>
    </location>
</feature>
<keyword evidence="3" id="KW-1185">Reference proteome</keyword>
<feature type="compositionally biased region" description="Low complexity" evidence="1">
    <location>
        <begin position="164"/>
        <end position="176"/>
    </location>
</feature>